<proteinExistence type="inferred from homology"/>
<dbReference type="Pfam" id="PF01850">
    <property type="entry name" value="PIN"/>
    <property type="match status" value="1"/>
</dbReference>
<evidence type="ECO:0000259" key="3">
    <source>
        <dbReference type="SMART" id="SM00670"/>
    </source>
</evidence>
<dbReference type="InterPro" id="IPR001482">
    <property type="entry name" value="T2SS/T4SS_dom"/>
</dbReference>
<dbReference type="InterPro" id="IPR029060">
    <property type="entry name" value="PIN-like_dom_sf"/>
</dbReference>
<feature type="domain" description="PIN" evidence="3">
    <location>
        <begin position="4"/>
        <end position="118"/>
    </location>
</feature>
<evidence type="ECO:0000256" key="1">
    <source>
        <dbReference type="ARBA" id="ARBA00046345"/>
    </source>
</evidence>
<dbReference type="InterPro" id="IPR003593">
    <property type="entry name" value="AAA+_ATPase"/>
</dbReference>
<dbReference type="SUPFAM" id="SSF52540">
    <property type="entry name" value="P-loop containing nucleoside triphosphate hydrolases"/>
    <property type="match status" value="1"/>
</dbReference>
<evidence type="ECO:0000313" key="5">
    <source>
        <dbReference type="Proteomes" id="UP000245908"/>
    </source>
</evidence>
<dbReference type="Pfam" id="PF00437">
    <property type="entry name" value="T2SSE"/>
    <property type="match status" value="1"/>
</dbReference>
<dbReference type="SUPFAM" id="SSF88723">
    <property type="entry name" value="PIN domain-like"/>
    <property type="match status" value="1"/>
</dbReference>
<dbReference type="NCBIfam" id="NF010335">
    <property type="entry name" value="PRK13764.1"/>
    <property type="match status" value="1"/>
</dbReference>
<evidence type="ECO:0000259" key="2">
    <source>
        <dbReference type="SMART" id="SM00382"/>
    </source>
</evidence>
<sequence>MKLNKITLDTSVVIDEYISKSLLNNSISFNEVIIPVPVIDELQAQANKGLEKGLIGLKELQKIRELSEKYNYKVTILGEKPTLEQIRLAKHGYIDYLIIKIARDTGSTLLTSDRILYETAKVYNVDCLLIEKEGFSTENPPFLDLFTDDTISVHIIENTKVKRKRGKPGEWYLEEVDKVYGNKDMEDLIDKIIYIARNRRDSFIEEERKNSLIIQLGIFRIVIVKPPLSDAYEITIVKPSKILRIEDYNLNERILERLKEKSEGIIIVGKPGSGKTTFAQALAEYYLSMKKIVKTVESPRDLILSPDIVQYSKNYSTDEEIHNILLLSRPDYVIFDEMRDTRDFKLYIDLRLAGIGMIGVAHAERPIDIVHRLLSRTELGLIPQIIDTIIYINKGQIEKVYYLNLTVKIPHGLKEEDLARPVVEVRDFLTNDLEYEIYTFGEEIMVVPIKKYRLKSGIQRFLEDLLNIEYKRKYNNIYLEVLDDRIIFYIPKELKRKFIRNEKRNLMSIRDKYNLRIEIKNAEKLNEIINFDYEISKDYLTIMFNNLFRKREVELYINGELIGKFKINKKGKIVLDLNSEIGKEILEAINNKSKIEFKLV</sequence>
<accession>A0A2T9WV23</accession>
<dbReference type="InterPro" id="IPR052041">
    <property type="entry name" value="Nucleic_acid_metab_PIN/TRAM"/>
</dbReference>
<comment type="caution">
    <text evidence="4">The sequence shown here is derived from an EMBL/GenBank/DDBJ whole genome shotgun (WGS) entry which is preliminary data.</text>
</comment>
<dbReference type="Gene3D" id="3.40.50.1010">
    <property type="entry name" value="5'-nuclease"/>
    <property type="match status" value="1"/>
</dbReference>
<dbReference type="CDD" id="cd09878">
    <property type="entry name" value="PIN_VapC_VirB11L-ATPase-like"/>
    <property type="match status" value="1"/>
</dbReference>
<dbReference type="InterPro" id="IPR027417">
    <property type="entry name" value="P-loop_NTPase"/>
</dbReference>
<dbReference type="EMBL" id="QEFH01000001">
    <property type="protein sequence ID" value="PVU71685.1"/>
    <property type="molecule type" value="Genomic_DNA"/>
</dbReference>
<protein>
    <submittedName>
        <fullName evidence="4">ATPase</fullName>
    </submittedName>
</protein>
<dbReference type="SMART" id="SM00382">
    <property type="entry name" value="AAA"/>
    <property type="match status" value="1"/>
</dbReference>
<dbReference type="AlphaFoldDB" id="A0A2T9WV23"/>
<dbReference type="PANTHER" id="PTHR11603">
    <property type="entry name" value="AAA FAMILY ATPASE"/>
    <property type="match status" value="1"/>
</dbReference>
<comment type="similarity">
    <text evidence="1">In the N-terminal section; belongs to the PINc/VapC protein family.</text>
</comment>
<name>A0A2T9WV23_NANST</name>
<gene>
    <name evidence="4" type="ORF">DDW05_00075</name>
</gene>
<reference evidence="4 5" key="1">
    <citation type="journal article" date="2015" name="Appl. Environ. Microbiol.">
        <title>Nanoarchaeota, Their Sulfolobales Host, and Nanoarchaeota Virus Distribution across Yellowstone National Park Hot Springs.</title>
        <authorList>
            <person name="Munson-McGee J.H."/>
            <person name="Field E.K."/>
            <person name="Bateson M."/>
            <person name="Rooney C."/>
            <person name="Stepanauskas R."/>
            <person name="Young M.J."/>
        </authorList>
    </citation>
    <scope>NUCLEOTIDE SEQUENCE [LARGE SCALE GENOMIC DNA]</scope>
    <source>
        <strain evidence="4">SCGC AB-777_O03</strain>
    </source>
</reference>
<dbReference type="SMART" id="SM00670">
    <property type="entry name" value="PINc"/>
    <property type="match status" value="1"/>
</dbReference>
<evidence type="ECO:0000313" key="4">
    <source>
        <dbReference type="EMBL" id="PVU71685.1"/>
    </source>
</evidence>
<feature type="domain" description="AAA+ ATPase" evidence="2">
    <location>
        <begin position="261"/>
        <end position="383"/>
    </location>
</feature>
<dbReference type="Gene3D" id="3.40.50.300">
    <property type="entry name" value="P-loop containing nucleotide triphosphate hydrolases"/>
    <property type="match status" value="1"/>
</dbReference>
<dbReference type="InterPro" id="IPR002716">
    <property type="entry name" value="PIN_dom"/>
</dbReference>
<dbReference type="PANTHER" id="PTHR11603:SF147">
    <property type="entry name" value="MEMBRANE PROTEIN"/>
    <property type="match status" value="1"/>
</dbReference>
<organism evidence="4 5">
    <name type="scientific">Nanobsidianus stetteri</name>
    <dbReference type="NCBI Taxonomy" id="1294122"/>
    <lineage>
        <taxon>Archaea</taxon>
        <taxon>Nanobdellota</taxon>
        <taxon>Candidatus Nanoarchaeia</taxon>
        <taxon>Nanoarchaeales</taxon>
        <taxon>Nanopusillaceae</taxon>
        <taxon>Candidatus Nanobsidianus</taxon>
    </lineage>
</organism>
<dbReference type="Proteomes" id="UP000245908">
    <property type="component" value="Unassembled WGS sequence"/>
</dbReference>